<evidence type="ECO:0000256" key="3">
    <source>
        <dbReference type="ARBA" id="ARBA00022490"/>
    </source>
</evidence>
<sequence>MANPIIEQAKQSMGKSEAALERDLTGIRAGRANAGLLNGIEVEYYGTPTPLNQMAAITIPEARVLMITPYDKSSLKDIEAAINMSDLGINPANDGSAIRLVIPQLTGERRQEIAKEVGKHAEEAKIAIRNIRRDALDKLKKQEKAGDITEDDLHRAEKDMQKVTDDAGKKIDEIAAAKEKEITEG</sequence>
<comment type="similarity">
    <text evidence="2 5">Belongs to the RRF family.</text>
</comment>
<dbReference type="InterPro" id="IPR023584">
    <property type="entry name" value="Ribosome_recyc_fac_dom"/>
</dbReference>
<dbReference type="NCBIfam" id="TIGR00496">
    <property type="entry name" value="frr"/>
    <property type="match status" value="1"/>
</dbReference>
<organism evidence="7 8">
    <name type="scientific">Lacticaseibacillus nasuensis JCM 17158</name>
    <dbReference type="NCBI Taxonomy" id="1291734"/>
    <lineage>
        <taxon>Bacteria</taxon>
        <taxon>Bacillati</taxon>
        <taxon>Bacillota</taxon>
        <taxon>Bacilli</taxon>
        <taxon>Lactobacillales</taxon>
        <taxon>Lactobacillaceae</taxon>
        <taxon>Lacticaseibacillus</taxon>
    </lineage>
</organism>
<dbReference type="InterPro" id="IPR002661">
    <property type="entry name" value="Ribosome_recyc_fac"/>
</dbReference>
<dbReference type="Proteomes" id="UP000051804">
    <property type="component" value="Unassembled WGS sequence"/>
</dbReference>
<protein>
    <recommendedName>
        <fullName evidence="5">Ribosome-recycling factor</fullName>
        <shortName evidence="5">RRF</shortName>
    </recommendedName>
    <alternativeName>
        <fullName evidence="5">Ribosome-releasing factor</fullName>
    </alternativeName>
</protein>
<evidence type="ECO:0000313" key="7">
    <source>
        <dbReference type="EMBL" id="KRK74351.1"/>
    </source>
</evidence>
<dbReference type="STRING" id="1291734.FD02_GL000956"/>
<dbReference type="RefSeq" id="WP_054723511.1">
    <property type="nucleotide sequence ID" value="NZ_AZDJ01000001.1"/>
</dbReference>
<comment type="function">
    <text evidence="5">Responsible for the release of ribosomes from messenger RNA at the termination of protein biosynthesis. May increase the efficiency of translation by recycling ribosomes from one round of translation to another.</text>
</comment>
<dbReference type="PATRIC" id="fig|1291734.4.peg.982"/>
<dbReference type="PANTHER" id="PTHR20982:SF3">
    <property type="entry name" value="MITOCHONDRIAL RIBOSOME RECYCLING FACTOR PSEUDO 1"/>
    <property type="match status" value="1"/>
</dbReference>
<feature type="domain" description="Ribosome recycling factor" evidence="6">
    <location>
        <begin position="20"/>
        <end position="182"/>
    </location>
</feature>
<dbReference type="CDD" id="cd00520">
    <property type="entry name" value="RRF"/>
    <property type="match status" value="1"/>
</dbReference>
<proteinExistence type="inferred from homology"/>
<dbReference type="InterPro" id="IPR036191">
    <property type="entry name" value="RRF_sf"/>
</dbReference>
<dbReference type="EMBL" id="AZDJ01000001">
    <property type="protein sequence ID" value="KRK74351.1"/>
    <property type="molecule type" value="Genomic_DNA"/>
</dbReference>
<dbReference type="GO" id="GO:0006415">
    <property type="term" value="P:translational termination"/>
    <property type="evidence" value="ECO:0007669"/>
    <property type="project" value="UniProtKB-UniRule"/>
</dbReference>
<dbReference type="AlphaFoldDB" id="A0A0R1JSU7"/>
<dbReference type="GO" id="GO:0005737">
    <property type="term" value="C:cytoplasm"/>
    <property type="evidence" value="ECO:0007669"/>
    <property type="project" value="UniProtKB-SubCell"/>
</dbReference>
<dbReference type="HAMAP" id="MF_00040">
    <property type="entry name" value="RRF"/>
    <property type="match status" value="1"/>
</dbReference>
<name>A0A0R1JSU7_9LACO</name>
<evidence type="ECO:0000256" key="5">
    <source>
        <dbReference type="HAMAP-Rule" id="MF_00040"/>
    </source>
</evidence>
<reference evidence="7 8" key="1">
    <citation type="journal article" date="2015" name="Genome Announc.">
        <title>Expanding the biotechnology potential of lactobacilli through comparative genomics of 213 strains and associated genera.</title>
        <authorList>
            <person name="Sun Z."/>
            <person name="Harris H.M."/>
            <person name="McCann A."/>
            <person name="Guo C."/>
            <person name="Argimon S."/>
            <person name="Zhang W."/>
            <person name="Yang X."/>
            <person name="Jeffery I.B."/>
            <person name="Cooney J.C."/>
            <person name="Kagawa T.F."/>
            <person name="Liu W."/>
            <person name="Song Y."/>
            <person name="Salvetti E."/>
            <person name="Wrobel A."/>
            <person name="Rasinkangas P."/>
            <person name="Parkhill J."/>
            <person name="Rea M.C."/>
            <person name="O'Sullivan O."/>
            <person name="Ritari J."/>
            <person name="Douillard F.P."/>
            <person name="Paul Ross R."/>
            <person name="Yang R."/>
            <person name="Briner A.E."/>
            <person name="Felis G.E."/>
            <person name="de Vos W.M."/>
            <person name="Barrangou R."/>
            <person name="Klaenhammer T.R."/>
            <person name="Caufield P.W."/>
            <person name="Cui Y."/>
            <person name="Zhang H."/>
            <person name="O'Toole P.W."/>
        </authorList>
    </citation>
    <scope>NUCLEOTIDE SEQUENCE [LARGE SCALE GENOMIC DNA]</scope>
    <source>
        <strain evidence="7 8">JCM 17158</strain>
    </source>
</reference>
<dbReference type="FunFam" id="1.10.132.20:FF:000001">
    <property type="entry name" value="Ribosome-recycling factor"/>
    <property type="match status" value="1"/>
</dbReference>
<evidence type="ECO:0000256" key="1">
    <source>
        <dbReference type="ARBA" id="ARBA00004496"/>
    </source>
</evidence>
<keyword evidence="3 5" id="KW-0963">Cytoplasm</keyword>
<dbReference type="OrthoDB" id="9804006at2"/>
<accession>A0A0R1JSU7</accession>
<keyword evidence="8" id="KW-1185">Reference proteome</keyword>
<evidence type="ECO:0000313" key="8">
    <source>
        <dbReference type="Proteomes" id="UP000051804"/>
    </source>
</evidence>
<dbReference type="Pfam" id="PF01765">
    <property type="entry name" value="RRF"/>
    <property type="match status" value="1"/>
</dbReference>
<dbReference type="GO" id="GO:0043023">
    <property type="term" value="F:ribosomal large subunit binding"/>
    <property type="evidence" value="ECO:0007669"/>
    <property type="project" value="TreeGrafter"/>
</dbReference>
<dbReference type="SUPFAM" id="SSF55194">
    <property type="entry name" value="Ribosome recycling factor, RRF"/>
    <property type="match status" value="1"/>
</dbReference>
<comment type="subcellular location">
    <subcellularLocation>
        <location evidence="1 5">Cytoplasm</location>
    </subcellularLocation>
</comment>
<gene>
    <name evidence="5" type="primary">frr</name>
    <name evidence="7" type="ORF">FD02_GL000956</name>
</gene>
<dbReference type="PANTHER" id="PTHR20982">
    <property type="entry name" value="RIBOSOME RECYCLING FACTOR"/>
    <property type="match status" value="1"/>
</dbReference>
<dbReference type="Gene3D" id="3.30.1360.40">
    <property type="match status" value="1"/>
</dbReference>
<evidence type="ECO:0000256" key="2">
    <source>
        <dbReference type="ARBA" id="ARBA00005912"/>
    </source>
</evidence>
<dbReference type="Gene3D" id="1.10.132.20">
    <property type="entry name" value="Ribosome-recycling factor"/>
    <property type="match status" value="1"/>
</dbReference>
<evidence type="ECO:0000256" key="4">
    <source>
        <dbReference type="ARBA" id="ARBA00022917"/>
    </source>
</evidence>
<comment type="caution">
    <text evidence="7">The sequence shown here is derived from an EMBL/GenBank/DDBJ whole genome shotgun (WGS) entry which is preliminary data.</text>
</comment>
<keyword evidence="4 5" id="KW-0648">Protein biosynthesis</keyword>
<evidence type="ECO:0000259" key="6">
    <source>
        <dbReference type="Pfam" id="PF01765"/>
    </source>
</evidence>
<dbReference type="FunFam" id="3.30.1360.40:FF:000001">
    <property type="entry name" value="Ribosome-recycling factor"/>
    <property type="match status" value="1"/>
</dbReference>